<name>A0ABT7PI35_9BACT</name>
<evidence type="ECO:0000313" key="2">
    <source>
        <dbReference type="Proteomes" id="UP001239462"/>
    </source>
</evidence>
<evidence type="ECO:0000313" key="1">
    <source>
        <dbReference type="EMBL" id="MDM4016169.1"/>
    </source>
</evidence>
<sequence>MPRNSTAATIGLQSPLDRSVGTLLWIGDRSALPFRDAYDFCETSVSQLAYRRTLHDALVRPASDVHGILLCQPNDASDRGVQWEQICEQYPHAVRLLLLGPLVAGSRPSPTETFATEGIWWHGWQNRLPQRLRECGVIDSLSPKPRSLAIVSQDRMMAEALLAIASVGAMPAVICRPDALNSIQGIDEYWWDDSATCGKPLNGVVSSVPARTKHLLISHFVTPRLCEQAKTAGFERVIAKPGDYHALLRRVSQSGARVERHAA</sequence>
<dbReference type="Proteomes" id="UP001239462">
    <property type="component" value="Unassembled WGS sequence"/>
</dbReference>
<comment type="caution">
    <text evidence="1">The sequence shown here is derived from an EMBL/GenBank/DDBJ whole genome shotgun (WGS) entry which is preliminary data.</text>
</comment>
<keyword evidence="2" id="KW-1185">Reference proteome</keyword>
<protein>
    <submittedName>
        <fullName evidence="1">Uncharacterized protein</fullName>
    </submittedName>
</protein>
<proteinExistence type="predicted"/>
<dbReference type="EMBL" id="JASZZN010000007">
    <property type="protein sequence ID" value="MDM4016169.1"/>
    <property type="molecule type" value="Genomic_DNA"/>
</dbReference>
<dbReference type="RefSeq" id="WP_289163783.1">
    <property type="nucleotide sequence ID" value="NZ_JASZZN010000007.1"/>
</dbReference>
<reference evidence="1 2" key="1">
    <citation type="submission" date="2023-06" db="EMBL/GenBank/DDBJ databases">
        <title>Roseiconus lacunae JC819 isolated from Gulf of Mannar region, Tamil Nadu.</title>
        <authorList>
            <person name="Pk S."/>
            <person name="Ch S."/>
            <person name="Ch V.R."/>
        </authorList>
    </citation>
    <scope>NUCLEOTIDE SEQUENCE [LARGE SCALE GENOMIC DNA]</scope>
    <source>
        <strain evidence="1 2">JC819</strain>
    </source>
</reference>
<gene>
    <name evidence="1" type="ORF">QTN89_12070</name>
</gene>
<accession>A0ABT7PI35</accession>
<organism evidence="1 2">
    <name type="scientific">Roseiconus lacunae</name>
    <dbReference type="NCBI Taxonomy" id="2605694"/>
    <lineage>
        <taxon>Bacteria</taxon>
        <taxon>Pseudomonadati</taxon>
        <taxon>Planctomycetota</taxon>
        <taxon>Planctomycetia</taxon>
        <taxon>Pirellulales</taxon>
        <taxon>Pirellulaceae</taxon>
        <taxon>Roseiconus</taxon>
    </lineage>
</organism>